<dbReference type="CDD" id="cd00118">
    <property type="entry name" value="LysM"/>
    <property type="match status" value="1"/>
</dbReference>
<dbReference type="SMART" id="SM00257">
    <property type="entry name" value="LysM"/>
    <property type="match status" value="1"/>
</dbReference>
<accession>A0ABR8XJB5</accession>
<dbReference type="Proteomes" id="UP000600565">
    <property type="component" value="Unassembled WGS sequence"/>
</dbReference>
<evidence type="ECO:0000259" key="2">
    <source>
        <dbReference type="PROSITE" id="PS51782"/>
    </source>
</evidence>
<proteinExistence type="predicted"/>
<name>A0ABR8XJB5_9BACL</name>
<keyword evidence="1" id="KW-1133">Transmembrane helix</keyword>
<feature type="domain" description="LysM" evidence="2">
    <location>
        <begin position="35"/>
        <end position="84"/>
    </location>
</feature>
<keyword evidence="1" id="KW-0472">Membrane</keyword>
<comment type="caution">
    <text evidence="3">The sequence shown here is derived from an EMBL/GenBank/DDBJ whole genome shotgun (WGS) entry which is preliminary data.</text>
</comment>
<keyword evidence="1" id="KW-0812">Transmembrane</keyword>
<evidence type="ECO:0000256" key="1">
    <source>
        <dbReference type="SAM" id="Phobius"/>
    </source>
</evidence>
<evidence type="ECO:0000313" key="4">
    <source>
        <dbReference type="Proteomes" id="UP000600565"/>
    </source>
</evidence>
<gene>
    <name evidence="3" type="ORF">H9632_02980</name>
</gene>
<dbReference type="PROSITE" id="PS51782">
    <property type="entry name" value="LYSM"/>
    <property type="match status" value="1"/>
</dbReference>
<feature type="transmembrane region" description="Helical" evidence="1">
    <location>
        <begin position="6"/>
        <end position="25"/>
    </location>
</feature>
<reference evidence="3 4" key="1">
    <citation type="submission" date="2020-08" db="EMBL/GenBank/DDBJ databases">
        <title>A Genomic Blueprint of the Chicken Gut Microbiome.</title>
        <authorList>
            <person name="Gilroy R."/>
            <person name="Ravi A."/>
            <person name="Getino M."/>
            <person name="Pursley I."/>
            <person name="Horton D.L."/>
            <person name="Alikhan N.-F."/>
            <person name="Baker D."/>
            <person name="Gharbi K."/>
            <person name="Hall N."/>
            <person name="Watson M."/>
            <person name="Adriaenssens E.M."/>
            <person name="Foster-Nyarko E."/>
            <person name="Jarju S."/>
            <person name="Secka A."/>
            <person name="Antonio M."/>
            <person name="Oren A."/>
            <person name="Chaudhuri R."/>
            <person name="La Ragione R.M."/>
            <person name="Hildebrand F."/>
            <person name="Pallen M.J."/>
        </authorList>
    </citation>
    <scope>NUCLEOTIDE SEQUENCE [LARGE SCALE GENOMIC DNA]</scope>
    <source>
        <strain evidence="3 4">Sa1YVA6</strain>
    </source>
</reference>
<evidence type="ECO:0000313" key="3">
    <source>
        <dbReference type="EMBL" id="MBD8032019.1"/>
    </source>
</evidence>
<dbReference type="InterPro" id="IPR018392">
    <property type="entry name" value="LysM"/>
</dbReference>
<sequence length="115" mass="13213">MKKIKLNSFTSMFLMFSIVLLVLIFHKDDNIELYEQVSIEQGDTLWSLAEHYRGKMATHDWINEVKKENGLRDGKVVSGQILVVPVEKEAQYIVQLNDSSDVSTIKVARDNNDKN</sequence>
<dbReference type="Gene3D" id="3.10.350.10">
    <property type="entry name" value="LysM domain"/>
    <property type="match status" value="1"/>
</dbReference>
<protein>
    <submittedName>
        <fullName evidence="3">LysM peptidoglycan-binding domain-containing protein</fullName>
    </submittedName>
</protein>
<dbReference type="EMBL" id="JACSPW010000002">
    <property type="protein sequence ID" value="MBD8032019.1"/>
    <property type="molecule type" value="Genomic_DNA"/>
</dbReference>
<dbReference type="InterPro" id="IPR036779">
    <property type="entry name" value="LysM_dom_sf"/>
</dbReference>
<dbReference type="RefSeq" id="WP_191702642.1">
    <property type="nucleotide sequence ID" value="NZ_JACSPW010000002.1"/>
</dbReference>
<dbReference type="Pfam" id="PF01476">
    <property type="entry name" value="LysM"/>
    <property type="match status" value="1"/>
</dbReference>
<organism evidence="3 4">
    <name type="scientific">Solibacillus merdavium</name>
    <dbReference type="NCBI Taxonomy" id="2762218"/>
    <lineage>
        <taxon>Bacteria</taxon>
        <taxon>Bacillati</taxon>
        <taxon>Bacillota</taxon>
        <taxon>Bacilli</taxon>
        <taxon>Bacillales</taxon>
        <taxon>Caryophanaceae</taxon>
        <taxon>Solibacillus</taxon>
    </lineage>
</organism>
<keyword evidence="4" id="KW-1185">Reference proteome</keyword>